<dbReference type="Gene3D" id="3.20.20.70">
    <property type="entry name" value="Aldolase class I"/>
    <property type="match status" value="1"/>
</dbReference>
<name>A0A644TLB8_9ZZZZ</name>
<evidence type="ECO:0000256" key="3">
    <source>
        <dbReference type="ARBA" id="ARBA00022763"/>
    </source>
</evidence>
<dbReference type="PANTHER" id="PTHR21180">
    <property type="entry name" value="ENDONUCLEASE/EXONUCLEASE/PHOSPHATASE FAMILY DOMAIN-CONTAINING PROTEIN 1"/>
    <property type="match status" value="1"/>
</dbReference>
<evidence type="ECO:0000256" key="5">
    <source>
        <dbReference type="ARBA" id="ARBA00023014"/>
    </source>
</evidence>
<evidence type="ECO:0000259" key="8">
    <source>
        <dbReference type="SMART" id="SM00278"/>
    </source>
</evidence>
<dbReference type="SUPFAM" id="SSF47781">
    <property type="entry name" value="RuvA domain 2-like"/>
    <property type="match status" value="1"/>
</dbReference>
<dbReference type="GO" id="GO:0051536">
    <property type="term" value="F:iron-sulfur cluster binding"/>
    <property type="evidence" value="ECO:0007669"/>
    <property type="project" value="UniProtKB-KW"/>
</dbReference>
<dbReference type="InterPro" id="IPR000445">
    <property type="entry name" value="HhH_motif"/>
</dbReference>
<dbReference type="Gene3D" id="1.10.150.320">
    <property type="entry name" value="Photosystem II 12 kDa extrinsic protein"/>
    <property type="match status" value="1"/>
</dbReference>
<dbReference type="NCBIfam" id="TIGR03916">
    <property type="entry name" value="rSAM_link_UDG"/>
    <property type="match status" value="1"/>
</dbReference>
<dbReference type="InterPro" id="IPR051675">
    <property type="entry name" value="Endo/Exo/Phosphatase_dom_1"/>
</dbReference>
<dbReference type="GO" id="GO:0016787">
    <property type="term" value="F:hydrolase activity"/>
    <property type="evidence" value="ECO:0007669"/>
    <property type="project" value="UniProtKB-ARBA"/>
</dbReference>
<keyword evidence="4" id="KW-0408">Iron</keyword>
<evidence type="ECO:0000256" key="2">
    <source>
        <dbReference type="ARBA" id="ARBA00022723"/>
    </source>
</evidence>
<comment type="caution">
    <text evidence="9">The sequence shown here is derived from an EMBL/GenBank/DDBJ whole genome shotgun (WGS) entry which is preliminary data.</text>
</comment>
<dbReference type="CDD" id="cd01335">
    <property type="entry name" value="Radical_SAM"/>
    <property type="match status" value="1"/>
</dbReference>
<dbReference type="Pfam" id="PF00633">
    <property type="entry name" value="HHH"/>
    <property type="match status" value="1"/>
</dbReference>
<feature type="domain" description="Helix-hairpin-helix DNA-binding motif class 1" evidence="8">
    <location>
        <begin position="394"/>
        <end position="413"/>
    </location>
</feature>
<evidence type="ECO:0000256" key="1">
    <source>
        <dbReference type="ARBA" id="ARBA00022691"/>
    </source>
</evidence>
<dbReference type="GO" id="GO:0046872">
    <property type="term" value="F:metal ion binding"/>
    <property type="evidence" value="ECO:0007669"/>
    <property type="project" value="UniProtKB-KW"/>
</dbReference>
<keyword evidence="6" id="KW-0234">DNA repair</keyword>
<evidence type="ECO:0000256" key="7">
    <source>
        <dbReference type="SAM" id="MobiDB-lite"/>
    </source>
</evidence>
<sequence>MDVKGKIEILADAAKYDASCSSSGSARASAPGGLGSASVGGICHSWSSDGRCISLLKVLLTNVCAYDCAYCVNRRSNDLPRASFEPEELSRLIVDFYRRNYIEGAFLSSGVFGCPDSTMERLVSVARRLRTKEGFNGYIHLKIIPGSSEALVLEAARWADRVSVNIELPSAMSLSRIAPDKSPRAIFGPMRFLAQASGYPASIPPSAAPLTLEPPKEDSAAQGPLSGALVPATPKGSRESAPAYPPTSSPNSRQVLPEVPLSFAARRRRHNPRAEIIPAGQTTQLIVGASPESDAVILSLAENLYHGYDVRRVYYSAFIPTGSDPRVPQISAPPLAREHRLYQADWLFRFYGFSASEILDSTHPFLDLRIDPKSDWALRNLHRFPLELCTATYEELLRVPGIGPKSAQRIIKARRHSSLDAQSLHRLGIVMRRACWFLTLKGRLVSQDLSLGRIEKPELLKKILLDPAFRPDEPQQPELPWEEAR</sequence>
<evidence type="ECO:0000256" key="4">
    <source>
        <dbReference type="ARBA" id="ARBA00023004"/>
    </source>
</evidence>
<feature type="region of interest" description="Disordered" evidence="7">
    <location>
        <begin position="205"/>
        <end position="257"/>
    </location>
</feature>
<dbReference type="EMBL" id="VSSQ01000038">
    <property type="protein sequence ID" value="MPL67746.1"/>
    <property type="molecule type" value="Genomic_DNA"/>
</dbReference>
<keyword evidence="1" id="KW-0949">S-adenosyl-L-methionine</keyword>
<dbReference type="GO" id="GO:0140097">
    <property type="term" value="F:catalytic activity, acting on DNA"/>
    <property type="evidence" value="ECO:0007669"/>
    <property type="project" value="UniProtKB-ARBA"/>
</dbReference>
<evidence type="ECO:0000313" key="9">
    <source>
        <dbReference type="EMBL" id="MPL67746.1"/>
    </source>
</evidence>
<dbReference type="InterPro" id="IPR023874">
    <property type="entry name" value="DNA_rSAM_put"/>
</dbReference>
<dbReference type="PANTHER" id="PTHR21180:SF9">
    <property type="entry name" value="TYPE II SECRETION SYSTEM PROTEIN K"/>
    <property type="match status" value="1"/>
</dbReference>
<proteinExistence type="predicted"/>
<dbReference type="GO" id="GO:0003677">
    <property type="term" value="F:DNA binding"/>
    <property type="evidence" value="ECO:0007669"/>
    <property type="project" value="InterPro"/>
</dbReference>
<keyword evidence="5" id="KW-0411">Iron-sulfur</keyword>
<keyword evidence="3" id="KW-0227">DNA damage</keyword>
<keyword evidence="2" id="KW-0479">Metal-binding</keyword>
<reference evidence="9" key="1">
    <citation type="submission" date="2019-08" db="EMBL/GenBank/DDBJ databases">
        <authorList>
            <person name="Kucharzyk K."/>
            <person name="Murdoch R.W."/>
            <person name="Higgins S."/>
            <person name="Loffler F."/>
        </authorList>
    </citation>
    <scope>NUCLEOTIDE SEQUENCE</scope>
</reference>
<dbReference type="InterPro" id="IPR007197">
    <property type="entry name" value="rSAM"/>
</dbReference>
<dbReference type="GO" id="GO:0006281">
    <property type="term" value="P:DNA repair"/>
    <property type="evidence" value="ECO:0007669"/>
    <property type="project" value="UniProtKB-KW"/>
</dbReference>
<dbReference type="AlphaFoldDB" id="A0A644TLB8"/>
<dbReference type="InterPro" id="IPR058240">
    <property type="entry name" value="rSAM_sf"/>
</dbReference>
<accession>A0A644TLB8</accession>
<dbReference type="InterPro" id="IPR003583">
    <property type="entry name" value="Hlx-hairpin-Hlx_DNA-bd_motif"/>
</dbReference>
<dbReference type="SMART" id="SM00278">
    <property type="entry name" value="HhH1"/>
    <property type="match status" value="1"/>
</dbReference>
<dbReference type="InterPro" id="IPR010994">
    <property type="entry name" value="RuvA_2-like"/>
</dbReference>
<dbReference type="SFLD" id="SFLDS00029">
    <property type="entry name" value="Radical_SAM"/>
    <property type="match status" value="1"/>
</dbReference>
<dbReference type="SUPFAM" id="SSF102114">
    <property type="entry name" value="Radical SAM enzymes"/>
    <property type="match status" value="1"/>
</dbReference>
<evidence type="ECO:0000256" key="6">
    <source>
        <dbReference type="ARBA" id="ARBA00023204"/>
    </source>
</evidence>
<organism evidence="9">
    <name type="scientific">bioreactor metagenome</name>
    <dbReference type="NCBI Taxonomy" id="1076179"/>
    <lineage>
        <taxon>unclassified sequences</taxon>
        <taxon>metagenomes</taxon>
        <taxon>ecological metagenomes</taxon>
    </lineage>
</organism>
<protein>
    <recommendedName>
        <fullName evidence="8">Helix-hairpin-helix DNA-binding motif class 1 domain-containing protein</fullName>
    </recommendedName>
</protein>
<gene>
    <name evidence="9" type="ORF">SDC9_13444</name>
</gene>
<dbReference type="InterPro" id="IPR013785">
    <property type="entry name" value="Aldolase_TIM"/>
</dbReference>
<dbReference type="SFLD" id="SFLDG01102">
    <property type="entry name" value="Uncharacterised_Radical_SAM_Su"/>
    <property type="match status" value="1"/>
</dbReference>